<reference evidence="13 14" key="1">
    <citation type="submission" date="2013-03" db="EMBL/GenBank/DDBJ databases">
        <title>The Genome Sequence of Phialophora europaea CBS 101466.</title>
        <authorList>
            <consortium name="The Broad Institute Genomics Platform"/>
            <person name="Cuomo C."/>
            <person name="de Hoog S."/>
            <person name="Gorbushina A."/>
            <person name="Walker B."/>
            <person name="Young S.K."/>
            <person name="Zeng Q."/>
            <person name="Gargeya S."/>
            <person name="Fitzgerald M."/>
            <person name="Haas B."/>
            <person name="Abouelleil A."/>
            <person name="Allen A.W."/>
            <person name="Alvarado L."/>
            <person name="Arachchi H.M."/>
            <person name="Berlin A.M."/>
            <person name="Chapman S.B."/>
            <person name="Gainer-Dewar J."/>
            <person name="Goldberg J."/>
            <person name="Griggs A."/>
            <person name="Gujja S."/>
            <person name="Hansen M."/>
            <person name="Howarth C."/>
            <person name="Imamovic A."/>
            <person name="Ireland A."/>
            <person name="Larimer J."/>
            <person name="McCowan C."/>
            <person name="Murphy C."/>
            <person name="Pearson M."/>
            <person name="Poon T.W."/>
            <person name="Priest M."/>
            <person name="Roberts A."/>
            <person name="Saif S."/>
            <person name="Shea T."/>
            <person name="Sisk P."/>
            <person name="Sykes S."/>
            <person name="Wortman J."/>
            <person name="Nusbaum C."/>
            <person name="Birren B."/>
        </authorList>
    </citation>
    <scope>NUCLEOTIDE SEQUENCE [LARGE SCALE GENOMIC DNA]</scope>
    <source>
        <strain evidence="13 14">CBS 101466</strain>
    </source>
</reference>
<protein>
    <recommendedName>
        <fullName evidence="9">Ubiquitin thioesterase OTU</fullName>
        <ecNumber evidence="9">3.4.19.12</ecNumber>
    </recommendedName>
</protein>
<evidence type="ECO:0000256" key="2">
    <source>
        <dbReference type="ARBA" id="ARBA00022670"/>
    </source>
</evidence>
<comment type="catalytic activity">
    <reaction evidence="1 9">
        <text>Thiol-dependent hydrolysis of ester, thioester, amide, peptide and isopeptide bonds formed by the C-terminal Gly of ubiquitin (a 76-residue protein attached to proteins as an intracellular targeting signal).</text>
        <dbReference type="EC" id="3.4.19.12"/>
    </reaction>
</comment>
<comment type="subcellular location">
    <subcellularLocation>
        <location evidence="9">Cytoplasm</location>
    </subcellularLocation>
</comment>
<dbReference type="GO" id="GO:0004843">
    <property type="term" value="F:cysteine-type deubiquitinase activity"/>
    <property type="evidence" value="ECO:0007669"/>
    <property type="project" value="UniProtKB-UniRule"/>
</dbReference>
<evidence type="ECO:0000259" key="12">
    <source>
        <dbReference type="PROSITE" id="PS50802"/>
    </source>
</evidence>
<sequence length="329" mass="36289">MIRFRARTPDGRQAVVQIDDNATIRQLRETICEKVDIKQFELKAGFPPKVIKLEDYSDDTTISASGLQLNNESIQVIPPATPAPAAPPSQPLQSGPNPTKAPAGPSKISDPRQETPEIPIPSESSTLVLRVMPDDNSCLFRAITTAVSGDQHADHVTKLRWHVADYIRNNPSVYSAAILGKEPAAYCAWIQQENSWGGDIELDILSRVLGVEIDACIVQPFSVQRYNEGASERIVLIYSGIHYDTVAVSPDPEGDLGAELDMRRFEVVNSDWVLEGTRKLCEKLAAQGYMTNTSTFGIMCKVCGWKGKGEREATKHAMETGHMELEEIR</sequence>
<dbReference type="Gene3D" id="3.10.20.90">
    <property type="entry name" value="Phosphatidylinositol 3-kinase Catalytic Subunit, Chain A, domain 1"/>
    <property type="match status" value="1"/>
</dbReference>
<dbReference type="InParanoid" id="W2RQI9"/>
<dbReference type="HOGENOM" id="CLU_049327_0_0_1"/>
<keyword evidence="5 9" id="KW-0833">Ubl conjugation pathway</keyword>
<evidence type="ECO:0000259" key="11">
    <source>
        <dbReference type="PROSITE" id="PS50033"/>
    </source>
</evidence>
<keyword evidence="4" id="KW-0863">Zinc-finger</keyword>
<evidence type="ECO:0000256" key="1">
    <source>
        <dbReference type="ARBA" id="ARBA00000707"/>
    </source>
</evidence>
<dbReference type="OrthoDB" id="65596at2759"/>
<dbReference type="InterPro" id="IPR057766">
    <property type="entry name" value="Znf-C2H2_OTU1-like_C"/>
</dbReference>
<accession>W2RQI9</accession>
<feature type="domain" description="UBX" evidence="11">
    <location>
        <begin position="1"/>
        <end position="67"/>
    </location>
</feature>
<dbReference type="CDD" id="cd22745">
    <property type="entry name" value="OTU_OTU1"/>
    <property type="match status" value="1"/>
</dbReference>
<dbReference type="Proteomes" id="UP000030752">
    <property type="component" value="Unassembled WGS sequence"/>
</dbReference>
<dbReference type="PROSITE" id="PS50033">
    <property type="entry name" value="UBX"/>
    <property type="match status" value="1"/>
</dbReference>
<dbReference type="GO" id="GO:0030968">
    <property type="term" value="P:endoplasmic reticulum unfolded protein response"/>
    <property type="evidence" value="ECO:0007669"/>
    <property type="project" value="TreeGrafter"/>
</dbReference>
<evidence type="ECO:0000256" key="3">
    <source>
        <dbReference type="ARBA" id="ARBA00022723"/>
    </source>
</evidence>
<keyword evidence="2" id="KW-0645">Protease</keyword>
<name>W2RQI9_CYPE1</name>
<dbReference type="InterPro" id="IPR001012">
    <property type="entry name" value="UBX_dom"/>
</dbReference>
<dbReference type="Gene3D" id="3.90.70.80">
    <property type="match status" value="1"/>
</dbReference>
<dbReference type="EC" id="3.4.19.12" evidence="9"/>
<dbReference type="AlphaFoldDB" id="W2RQI9"/>
<evidence type="ECO:0000256" key="4">
    <source>
        <dbReference type="ARBA" id="ARBA00022771"/>
    </source>
</evidence>
<evidence type="ECO:0000256" key="8">
    <source>
        <dbReference type="ARBA" id="ARBA00022833"/>
    </source>
</evidence>
<keyword evidence="6 9" id="KW-0378">Hydrolase</keyword>
<dbReference type="SUPFAM" id="SSF54001">
    <property type="entry name" value="Cysteine proteinases"/>
    <property type="match status" value="1"/>
</dbReference>
<dbReference type="Pfam" id="PF02338">
    <property type="entry name" value="OTU"/>
    <property type="match status" value="1"/>
</dbReference>
<dbReference type="InterPro" id="IPR003323">
    <property type="entry name" value="OTU_dom"/>
</dbReference>
<dbReference type="eggNOG" id="KOG3288">
    <property type="taxonomic scope" value="Eukaryota"/>
</dbReference>
<dbReference type="VEuPathDB" id="FungiDB:HMPREF1541_06622"/>
<keyword evidence="3" id="KW-0479">Metal-binding</keyword>
<feature type="region of interest" description="Disordered" evidence="10">
    <location>
        <begin position="77"/>
        <end position="123"/>
    </location>
</feature>
<dbReference type="PROSITE" id="PS50802">
    <property type="entry name" value="OTU"/>
    <property type="match status" value="1"/>
</dbReference>
<dbReference type="PANTHER" id="PTHR13312">
    <property type="entry name" value="HIV-INDUCED PROTEIN-7-LIKE PROTEASE"/>
    <property type="match status" value="1"/>
</dbReference>
<evidence type="ECO:0000256" key="9">
    <source>
        <dbReference type="RuleBase" id="RU367104"/>
    </source>
</evidence>
<dbReference type="Pfam" id="PF24560">
    <property type="entry name" value="zf-C2H2_OTU1_C"/>
    <property type="match status" value="1"/>
</dbReference>
<dbReference type="InterPro" id="IPR029071">
    <property type="entry name" value="Ubiquitin-like_domsf"/>
</dbReference>
<dbReference type="InterPro" id="IPR038765">
    <property type="entry name" value="Papain-like_cys_pep_sf"/>
</dbReference>
<gene>
    <name evidence="13" type="ORF">HMPREF1541_06622</name>
</gene>
<dbReference type="RefSeq" id="XP_008719174.1">
    <property type="nucleotide sequence ID" value="XM_008720952.1"/>
</dbReference>
<evidence type="ECO:0000313" key="13">
    <source>
        <dbReference type="EMBL" id="ETN38585.1"/>
    </source>
</evidence>
<dbReference type="SUPFAM" id="SSF54236">
    <property type="entry name" value="Ubiquitin-like"/>
    <property type="match status" value="1"/>
</dbReference>
<feature type="domain" description="OTU" evidence="12">
    <location>
        <begin position="127"/>
        <end position="249"/>
    </location>
</feature>
<dbReference type="PANTHER" id="PTHR13312:SF0">
    <property type="entry name" value="UBIQUITIN THIOESTERASE OTU1"/>
    <property type="match status" value="1"/>
</dbReference>
<keyword evidence="14" id="KW-1185">Reference proteome</keyword>
<dbReference type="Pfam" id="PF21403">
    <property type="entry name" value="OTU1_UBXL"/>
    <property type="match status" value="1"/>
</dbReference>
<dbReference type="GO" id="GO:0005829">
    <property type="term" value="C:cytosol"/>
    <property type="evidence" value="ECO:0007669"/>
    <property type="project" value="TreeGrafter"/>
</dbReference>
<feature type="compositionally biased region" description="Pro residues" evidence="10">
    <location>
        <begin position="79"/>
        <end position="90"/>
    </location>
</feature>
<dbReference type="STRING" id="1220924.W2RQI9"/>
<evidence type="ECO:0000256" key="10">
    <source>
        <dbReference type="SAM" id="MobiDB-lite"/>
    </source>
</evidence>
<keyword evidence="7 9" id="KW-0788">Thiol protease</keyword>
<organism evidence="13 14">
    <name type="scientific">Cyphellophora europaea (strain CBS 101466)</name>
    <name type="common">Phialophora europaea</name>
    <dbReference type="NCBI Taxonomy" id="1220924"/>
    <lineage>
        <taxon>Eukaryota</taxon>
        <taxon>Fungi</taxon>
        <taxon>Dikarya</taxon>
        <taxon>Ascomycota</taxon>
        <taxon>Pezizomycotina</taxon>
        <taxon>Eurotiomycetes</taxon>
        <taxon>Chaetothyriomycetidae</taxon>
        <taxon>Chaetothyriales</taxon>
        <taxon>Cyphellophoraceae</taxon>
        <taxon>Cyphellophora</taxon>
    </lineage>
</organism>
<keyword evidence="8" id="KW-0862">Zinc</keyword>
<dbReference type="GO" id="GO:0016579">
    <property type="term" value="P:protein deubiquitination"/>
    <property type="evidence" value="ECO:0007669"/>
    <property type="project" value="TreeGrafter"/>
</dbReference>
<dbReference type="GO" id="GO:0005634">
    <property type="term" value="C:nucleus"/>
    <property type="evidence" value="ECO:0007669"/>
    <property type="project" value="TreeGrafter"/>
</dbReference>
<dbReference type="InterPro" id="IPR048857">
    <property type="entry name" value="OTU1_Ubl"/>
</dbReference>
<dbReference type="GeneID" id="19973961"/>
<proteinExistence type="predicted"/>
<evidence type="ECO:0000256" key="5">
    <source>
        <dbReference type="ARBA" id="ARBA00022786"/>
    </source>
</evidence>
<comment type="function">
    <text evidence="9">Hydrolase that can remove conjugated ubiquitin from proteins and may therefore play an important regulatory role at the level of protein turnover by preventing degradation.</text>
</comment>
<dbReference type="FunCoup" id="W2RQI9">
    <property type="interactions" value="696"/>
</dbReference>
<evidence type="ECO:0000256" key="6">
    <source>
        <dbReference type="ARBA" id="ARBA00022801"/>
    </source>
</evidence>
<evidence type="ECO:0000256" key="7">
    <source>
        <dbReference type="ARBA" id="ARBA00022807"/>
    </source>
</evidence>
<evidence type="ECO:0000313" key="14">
    <source>
        <dbReference type="Proteomes" id="UP000030752"/>
    </source>
</evidence>
<dbReference type="EMBL" id="KB822722">
    <property type="protein sequence ID" value="ETN38585.1"/>
    <property type="molecule type" value="Genomic_DNA"/>
</dbReference>
<keyword evidence="9" id="KW-0963">Cytoplasm</keyword>
<dbReference type="GO" id="GO:0036503">
    <property type="term" value="P:ERAD pathway"/>
    <property type="evidence" value="ECO:0007669"/>
    <property type="project" value="TreeGrafter"/>
</dbReference>